<keyword evidence="2" id="KW-1133">Transmembrane helix</keyword>
<gene>
    <name evidence="3" type="ORF">NTJ_05525</name>
</gene>
<dbReference type="PANTHER" id="PTHR12242">
    <property type="entry name" value="OS02G0130600 PROTEIN-RELATED"/>
    <property type="match status" value="1"/>
</dbReference>
<keyword evidence="4" id="KW-1185">Reference proteome</keyword>
<evidence type="ECO:0000313" key="3">
    <source>
        <dbReference type="EMBL" id="BES92716.1"/>
    </source>
</evidence>
<feature type="transmembrane region" description="Helical" evidence="2">
    <location>
        <begin position="110"/>
        <end position="133"/>
    </location>
</feature>
<dbReference type="EMBL" id="AP028911">
    <property type="protein sequence ID" value="BES92716.1"/>
    <property type="molecule type" value="Genomic_DNA"/>
</dbReference>
<accession>A0ABN7APA2</accession>
<keyword evidence="2" id="KW-0472">Membrane</keyword>
<feature type="region of interest" description="Disordered" evidence="1">
    <location>
        <begin position="625"/>
        <end position="684"/>
    </location>
</feature>
<sequence>MKNDRPPLKIDSLTLTYCQSHYANISPWFLFYKYAHAAVILSLLGLNMSHLRYASIDPLRWHLYISHWSTLICAVEAICGVFTVNYFFYHCRTKSQRDAMSLSDGMTRHLFCYVYLNATAHTFASAAAVLFWVFMNSAAVPEVKALELSILPAIMLVKLFSERIPYEIGHIFYPLAYLTLYFTDVIIMHFAFYDSLYSSHSSLLFRNFRKGGVSVLVWFFLKSSLILGATHVIMVLISNSKVFFLRFKCFRRQRPLGLTTSMTTFKSDSTCSTTLKDRLVQQQTVQLLKNALREHAIKSLIDLMIASETYCRQDFIHAEWSYSSSERPKIRYLVYRSLHLLLYVILALFSLSQTADMGTEKGASVKDVLMWIFYMANFFLCVSLLQAFLGTVVILKAFVTASGGLKYYEKSDYYITGFQKAYCAINSAATALALFTLFTSRWMVDDSGSNFGNLHITYDSSHLLNPLAMSLDFLLVAHPYKMVHVFLSVGILALNIIFNYWLYMSQITSRTGKKFIYQFLNWDNSAQSMMHTAFLVLVLVCIHFLLWCLFLLKRYFSVALHRRELVVLVRRMSTVNGGSLSFKVNSYPTTDLIALHCLGGSSSLKKFLIEAIMVKSVFYMDPGRKSSGHNPEDSAEPWSQAGRRDGEFGRQRRASTLETLMSHEISVDFGEHDESDSKEITRSP</sequence>
<name>A0ABN7APA2_9HEMI</name>
<reference evidence="3 4" key="1">
    <citation type="submission" date="2023-09" db="EMBL/GenBank/DDBJ databases">
        <title>Nesidiocoris tenuis whole genome shotgun sequence.</title>
        <authorList>
            <person name="Shibata T."/>
            <person name="Shimoda M."/>
            <person name="Kobayashi T."/>
            <person name="Uehara T."/>
        </authorList>
    </citation>
    <scope>NUCLEOTIDE SEQUENCE [LARGE SCALE GENOMIC DNA]</scope>
    <source>
        <strain evidence="3 4">Japan</strain>
    </source>
</reference>
<feature type="transmembrane region" description="Helical" evidence="2">
    <location>
        <begin position="333"/>
        <end position="351"/>
    </location>
</feature>
<feature type="transmembrane region" description="Helical" evidence="2">
    <location>
        <begin position="29"/>
        <end position="48"/>
    </location>
</feature>
<dbReference type="InterPro" id="IPR049352">
    <property type="entry name" value="Rost"/>
</dbReference>
<feature type="compositionally biased region" description="Basic and acidic residues" evidence="1">
    <location>
        <begin position="665"/>
        <end position="684"/>
    </location>
</feature>
<evidence type="ECO:0000256" key="2">
    <source>
        <dbReference type="SAM" id="Phobius"/>
    </source>
</evidence>
<feature type="transmembrane region" description="Helical" evidence="2">
    <location>
        <begin position="213"/>
        <end position="237"/>
    </location>
</feature>
<feature type="transmembrane region" description="Helical" evidence="2">
    <location>
        <begin position="529"/>
        <end position="552"/>
    </location>
</feature>
<keyword evidence="2" id="KW-0812">Transmembrane</keyword>
<protein>
    <submittedName>
        <fullName evidence="3">Protein rolling stone-like</fullName>
    </submittedName>
</protein>
<organism evidence="3 4">
    <name type="scientific">Nesidiocoris tenuis</name>
    <dbReference type="NCBI Taxonomy" id="355587"/>
    <lineage>
        <taxon>Eukaryota</taxon>
        <taxon>Metazoa</taxon>
        <taxon>Ecdysozoa</taxon>
        <taxon>Arthropoda</taxon>
        <taxon>Hexapoda</taxon>
        <taxon>Insecta</taxon>
        <taxon>Pterygota</taxon>
        <taxon>Neoptera</taxon>
        <taxon>Paraneoptera</taxon>
        <taxon>Hemiptera</taxon>
        <taxon>Heteroptera</taxon>
        <taxon>Panheteroptera</taxon>
        <taxon>Cimicomorpha</taxon>
        <taxon>Miridae</taxon>
        <taxon>Dicyphina</taxon>
        <taxon>Nesidiocoris</taxon>
    </lineage>
</organism>
<feature type="transmembrane region" description="Helical" evidence="2">
    <location>
        <begin position="173"/>
        <end position="193"/>
    </location>
</feature>
<evidence type="ECO:0000256" key="1">
    <source>
        <dbReference type="SAM" id="MobiDB-lite"/>
    </source>
</evidence>
<proteinExistence type="predicted"/>
<feature type="transmembrane region" description="Helical" evidence="2">
    <location>
        <begin position="371"/>
        <end position="399"/>
    </location>
</feature>
<feature type="transmembrane region" description="Helical" evidence="2">
    <location>
        <begin position="485"/>
        <end position="503"/>
    </location>
</feature>
<feature type="transmembrane region" description="Helical" evidence="2">
    <location>
        <begin position="68"/>
        <end position="89"/>
    </location>
</feature>
<feature type="transmembrane region" description="Helical" evidence="2">
    <location>
        <begin position="145"/>
        <end position="161"/>
    </location>
</feature>
<dbReference type="Proteomes" id="UP001307889">
    <property type="component" value="Chromosome 3"/>
</dbReference>
<dbReference type="Pfam" id="PF21534">
    <property type="entry name" value="Rost"/>
    <property type="match status" value="1"/>
</dbReference>
<evidence type="ECO:0000313" key="4">
    <source>
        <dbReference type="Proteomes" id="UP001307889"/>
    </source>
</evidence>
<feature type="transmembrane region" description="Helical" evidence="2">
    <location>
        <begin position="420"/>
        <end position="443"/>
    </location>
</feature>